<feature type="region of interest" description="Disordered" evidence="1">
    <location>
        <begin position="299"/>
        <end position="333"/>
    </location>
</feature>
<dbReference type="Pfam" id="PF20174">
    <property type="entry name" value="DUF6540"/>
    <property type="match status" value="1"/>
</dbReference>
<dbReference type="OrthoDB" id="3918601at2759"/>
<dbReference type="InterPro" id="IPR046670">
    <property type="entry name" value="DUF6540"/>
</dbReference>
<evidence type="ECO:0000313" key="5">
    <source>
        <dbReference type="Proteomes" id="UP000243519"/>
    </source>
</evidence>
<evidence type="ECO:0000313" key="4">
    <source>
        <dbReference type="EMBL" id="OAL72258.1"/>
    </source>
</evidence>
<keyword evidence="2" id="KW-0812">Transmembrane</keyword>
<feature type="transmembrane region" description="Helical" evidence="2">
    <location>
        <begin position="59"/>
        <end position="79"/>
    </location>
</feature>
<feature type="transmembrane region" description="Helical" evidence="2">
    <location>
        <begin position="179"/>
        <end position="204"/>
    </location>
</feature>
<proteinExistence type="predicted"/>
<gene>
    <name evidence="4" type="ORF">A7D00_3256</name>
</gene>
<sequence length="498" mass="54532">MSIHVDLQLFTGGDRFTTVTPDDHGGILWVASIICAIYVVLSMGLRAYVKREFYGLDDLIAFFATLTAEAQYISIFFGLSDGLGKNDEDFTMAHIRRIGRSLALSEVFFLLGLLLAKVSLILLIRRLFSPDMRSHIMTCDVVLLLSVLWGAGSMLGALINCSPTGMMAFIHGSCKDIVLRWQVISILDAFTELVIFGVAISVIWGIQMSASRKARVLMAFMPRLPIVVFALLHVERITTFSRRSKPSVSIVAPLVYQQIELCYSLVSCTIPNLGGYLLKFHTGMGITLGYVSEPYGSSRDAEGSKGVQLSSLKSVPDGDKQTGPTPSESSKCGFLRPEQYEYRAYVRSAVNSLEINSGHGDNDGHSLSSQVVFPESVKTPAHWAVLITTVENGKVGQEFQAIGSPFHGYNLEVKEEFDLSKEFKKHSCVFLGSLDDSWKSQLAGVAQSIAAPGISSTPLDPFAGENCQSWARQFIQSLIDRGALESSAMERLEAAPRV</sequence>
<feature type="transmembrane region" description="Helical" evidence="2">
    <location>
        <begin position="99"/>
        <end position="124"/>
    </location>
</feature>
<dbReference type="AlphaFoldDB" id="A0A178FJG8"/>
<evidence type="ECO:0000256" key="2">
    <source>
        <dbReference type="SAM" id="Phobius"/>
    </source>
</evidence>
<keyword evidence="2" id="KW-1133">Transmembrane helix</keyword>
<dbReference type="EMBL" id="LHPN01000004">
    <property type="protein sequence ID" value="OAL72258.1"/>
    <property type="molecule type" value="Genomic_DNA"/>
</dbReference>
<feature type="transmembrane region" description="Helical" evidence="2">
    <location>
        <begin position="136"/>
        <end position="159"/>
    </location>
</feature>
<dbReference type="PANTHER" id="PTHR39614">
    <property type="entry name" value="INTEGRAL MEMBRANE PROTEIN"/>
    <property type="match status" value="1"/>
</dbReference>
<protein>
    <recommendedName>
        <fullName evidence="3">Rhodopsin domain-containing protein</fullName>
    </recommendedName>
</protein>
<organism evidence="4 5">
    <name type="scientific">Trichophyton violaceum</name>
    <dbReference type="NCBI Taxonomy" id="34388"/>
    <lineage>
        <taxon>Eukaryota</taxon>
        <taxon>Fungi</taxon>
        <taxon>Dikarya</taxon>
        <taxon>Ascomycota</taxon>
        <taxon>Pezizomycotina</taxon>
        <taxon>Eurotiomycetes</taxon>
        <taxon>Eurotiomycetidae</taxon>
        <taxon>Onygenales</taxon>
        <taxon>Arthrodermataceae</taxon>
        <taxon>Trichophyton</taxon>
    </lineage>
</organism>
<feature type="domain" description="Rhodopsin" evidence="3">
    <location>
        <begin position="48"/>
        <end position="273"/>
    </location>
</feature>
<dbReference type="Proteomes" id="UP000243519">
    <property type="component" value="Unassembled WGS sequence"/>
</dbReference>
<accession>A0A178FJG8</accession>
<keyword evidence="2" id="KW-0472">Membrane</keyword>
<feature type="transmembrane region" description="Helical" evidence="2">
    <location>
        <begin position="216"/>
        <end position="234"/>
    </location>
</feature>
<dbReference type="InterPro" id="IPR049326">
    <property type="entry name" value="Rhodopsin_dom_fungi"/>
</dbReference>
<feature type="transmembrane region" description="Helical" evidence="2">
    <location>
        <begin position="26"/>
        <end position="47"/>
    </location>
</feature>
<evidence type="ECO:0000259" key="3">
    <source>
        <dbReference type="Pfam" id="PF20684"/>
    </source>
</evidence>
<name>A0A178FJG8_TRIVO</name>
<comment type="caution">
    <text evidence="4">The sequence shown here is derived from an EMBL/GenBank/DDBJ whole genome shotgun (WGS) entry which is preliminary data.</text>
</comment>
<reference evidence="4 5" key="1">
    <citation type="submission" date="2016-05" db="EMBL/GenBank/DDBJ databases">
        <title>Genome sequencing of Trichophyton violaceum CMCC(F)T3l isolated from hair.</title>
        <authorList>
            <person name="Zhan P."/>
            <person name="Tao Y."/>
            <person name="Liu W."/>
        </authorList>
    </citation>
    <scope>NUCLEOTIDE SEQUENCE [LARGE SCALE GENOMIC DNA]</scope>
    <source>
        <strain evidence="5">CMCC(F)T3l</strain>
    </source>
</reference>
<dbReference type="PANTHER" id="PTHR39614:SF2">
    <property type="entry name" value="INTEGRAL MEMBRANE PROTEIN"/>
    <property type="match status" value="1"/>
</dbReference>
<keyword evidence="5" id="KW-1185">Reference proteome</keyword>
<dbReference type="Pfam" id="PF20684">
    <property type="entry name" value="Fung_rhodopsin"/>
    <property type="match status" value="1"/>
</dbReference>
<evidence type="ECO:0000256" key="1">
    <source>
        <dbReference type="SAM" id="MobiDB-lite"/>
    </source>
</evidence>